<sequence length="678" mass="71390">MSTAPDARKTNKLGSVSTSFWLGLLVLSMIVFGANTGVATWQGSRLAGAGTGAADLQVLSQQLANQGREAVSGDAKAFAAFKETKGRIDGTVSELDGRYGQESSIASSMAQLKATWVPLSKNADQVIASEPAVLGLAGNAERFSGSVPQLQAQLNEVVRAMTVSGAPASQIYNTLQQVVVAGTMARRVTEMRAGGANAAASGDALARDSVVFTQMLEGLRTGNEELGIAAVRNPAALSALEQSQAQWTTMKKDVDAILASSRNLFAAQSSAAALTAGSGKMLEDSKKLFDAFSAFGSVRDTRLFPNFWLGVVSGLVALLAIIGFVWSSVRVRTREQDVRYQSQVEFNSRNQQAIMRLLDEISSLGEGDLTVKASVTEDMTGAIADAINYAVDELRHLVTTINDTSAKVAVSTQETQATAMQLAEAAGQQANQITTASERISEIAASIEQVSRNSTESAEVAQRSVVIAAEGAGVVRETIQGMDQIRDQIQETSKRIKRLGESSQEIGSIVELINDISEQTNILALNAAVQAASAGEAGRGFAVVADEVQRLAERTSSATRRIEGLVQTIQADTNEAVSSMEQTTSEVVSGARLAEDAGTALTEIERVSNALNNLIKNISIAAHQQSAAATDITQTMGVIRQITSQTSQGAEQTAESIGNLAQLAADLRRSVADFKLPA</sequence>
<dbReference type="GO" id="GO:0006935">
    <property type="term" value="P:chemotaxis"/>
    <property type="evidence" value="ECO:0007669"/>
    <property type="project" value="InterPro"/>
</dbReference>
<evidence type="ECO:0000256" key="1">
    <source>
        <dbReference type="ARBA" id="ARBA00004141"/>
    </source>
</evidence>
<evidence type="ECO:0000313" key="13">
    <source>
        <dbReference type="Proteomes" id="UP000052230"/>
    </source>
</evidence>
<comment type="similarity">
    <text evidence="6">Belongs to the methyl-accepting chemotaxis (MCP) protein family.</text>
</comment>
<dbReference type="InterPro" id="IPR004089">
    <property type="entry name" value="MCPsignal_dom"/>
</dbReference>
<comment type="caution">
    <text evidence="11">The sequence shown here is derived from an EMBL/GenBank/DDBJ whole genome shotgun (WGS) entry which is preliminary data.</text>
</comment>
<name>A0A0U5FGW7_XANCI</name>
<dbReference type="PRINTS" id="PR00260">
    <property type="entry name" value="CHEMTRNSDUCR"/>
</dbReference>
<keyword evidence="5 7" id="KW-0807">Transducer</keyword>
<evidence type="ECO:0000256" key="6">
    <source>
        <dbReference type="ARBA" id="ARBA00029447"/>
    </source>
</evidence>
<dbReference type="KEGG" id="xcm:J164_03257"/>
<dbReference type="CDD" id="cd11386">
    <property type="entry name" value="MCP_signal"/>
    <property type="match status" value="1"/>
</dbReference>
<dbReference type="OMA" id="NTIHGMD"/>
<dbReference type="Pfam" id="PF00015">
    <property type="entry name" value="MCPsignal"/>
    <property type="match status" value="1"/>
</dbReference>
<dbReference type="AlphaFoldDB" id="A0A0U5FGW7"/>
<dbReference type="KEGG" id="xcu:J159_03257"/>
<evidence type="ECO:0000313" key="11">
    <source>
        <dbReference type="EMBL" id="CEG17597.1"/>
    </source>
</evidence>
<gene>
    <name evidence="11" type="primary">pilJ</name>
    <name evidence="12" type="ORF">GUH15_02640</name>
    <name evidence="11" type="ORF">XAC3562_630060</name>
</gene>
<dbReference type="FunFam" id="1.10.287.950:FF:000001">
    <property type="entry name" value="Methyl-accepting chemotaxis sensory transducer"/>
    <property type="match status" value="1"/>
</dbReference>
<dbReference type="SUPFAM" id="SSF58104">
    <property type="entry name" value="Methyl-accepting chemotaxis protein (MCP) signaling domain"/>
    <property type="match status" value="1"/>
</dbReference>
<feature type="transmembrane region" description="Helical" evidence="8">
    <location>
        <begin position="307"/>
        <end position="326"/>
    </location>
</feature>
<protein>
    <submittedName>
        <fullName evidence="12">Methyl-accepting chemotaxis protein</fullName>
    </submittedName>
    <submittedName>
        <fullName evidence="11">Protein PilJ</fullName>
    </submittedName>
</protein>
<dbReference type="KEGG" id="xcn:J169_03280"/>
<keyword evidence="4 8" id="KW-0472">Membrane</keyword>
<dbReference type="Proteomes" id="UP000653002">
    <property type="component" value="Unassembled WGS sequence"/>
</dbReference>
<dbReference type="KEGG" id="xcr:J163_03257"/>
<dbReference type="GO" id="GO:0007165">
    <property type="term" value="P:signal transduction"/>
    <property type="evidence" value="ECO:0007669"/>
    <property type="project" value="UniProtKB-KW"/>
</dbReference>
<organism evidence="11 13">
    <name type="scientific">Xanthomonas citri pv. citri</name>
    <dbReference type="NCBI Taxonomy" id="611301"/>
    <lineage>
        <taxon>Bacteria</taxon>
        <taxon>Pseudomonadati</taxon>
        <taxon>Pseudomonadota</taxon>
        <taxon>Gammaproteobacteria</taxon>
        <taxon>Lysobacterales</taxon>
        <taxon>Lysobacteraceae</taxon>
        <taxon>Xanthomonas</taxon>
    </lineage>
</organism>
<dbReference type="GO" id="GO:0004888">
    <property type="term" value="F:transmembrane signaling receptor activity"/>
    <property type="evidence" value="ECO:0007669"/>
    <property type="project" value="InterPro"/>
</dbReference>
<dbReference type="PROSITE" id="PS50111">
    <property type="entry name" value="CHEMOTAXIS_TRANSDUC_2"/>
    <property type="match status" value="1"/>
</dbReference>
<dbReference type="GeneID" id="66912168"/>
<dbReference type="PANTHER" id="PTHR32089">
    <property type="entry name" value="METHYL-ACCEPTING CHEMOTAXIS PROTEIN MCPB"/>
    <property type="match status" value="1"/>
</dbReference>
<dbReference type="Gene3D" id="1.10.287.950">
    <property type="entry name" value="Methyl-accepting chemotaxis protein"/>
    <property type="match status" value="1"/>
</dbReference>
<keyword evidence="2 8" id="KW-0812">Transmembrane</keyword>
<keyword evidence="3 8" id="KW-1133">Transmembrane helix</keyword>
<reference evidence="11 13" key="1">
    <citation type="submission" date="2014-09" db="EMBL/GenBank/DDBJ databases">
        <authorList>
            <person name="Regsiter A."/>
        </authorList>
    </citation>
    <scope>NUCLEOTIDE SEQUENCE [LARGE SCALE GENOMIC DNA]</scope>
</reference>
<dbReference type="EMBL" id="JAABFR010000150">
    <property type="protein sequence ID" value="MBD4334991.1"/>
    <property type="molecule type" value="Genomic_DNA"/>
</dbReference>
<evidence type="ECO:0000256" key="8">
    <source>
        <dbReference type="SAM" id="Phobius"/>
    </source>
</evidence>
<evidence type="ECO:0000259" key="9">
    <source>
        <dbReference type="PROSITE" id="PS50111"/>
    </source>
</evidence>
<dbReference type="Proteomes" id="UP000052230">
    <property type="component" value="Unassembled WGS sequence"/>
</dbReference>
<feature type="domain" description="HAMP" evidence="10">
    <location>
        <begin position="348"/>
        <end position="399"/>
    </location>
</feature>
<dbReference type="KEGG" id="xcw:J162_03261"/>
<dbReference type="KEGG" id="xcf:J172_03273"/>
<feature type="domain" description="Methyl-accepting transducer" evidence="9">
    <location>
        <begin position="404"/>
        <end position="640"/>
    </location>
</feature>
<dbReference type="PATRIC" id="fig|434928.28.peg.3380"/>
<evidence type="ECO:0000313" key="12">
    <source>
        <dbReference type="EMBL" id="MBD4334991.1"/>
    </source>
</evidence>
<feature type="transmembrane region" description="Helical" evidence="8">
    <location>
        <begin position="20"/>
        <end position="41"/>
    </location>
</feature>
<evidence type="ECO:0000256" key="4">
    <source>
        <dbReference type="ARBA" id="ARBA00023136"/>
    </source>
</evidence>
<dbReference type="EMBL" id="CCXZ01000159">
    <property type="protein sequence ID" value="CEG17597.1"/>
    <property type="molecule type" value="Genomic_DNA"/>
</dbReference>
<dbReference type="GO" id="GO:0016020">
    <property type="term" value="C:membrane"/>
    <property type="evidence" value="ECO:0007669"/>
    <property type="project" value="UniProtKB-SubCell"/>
</dbReference>
<dbReference type="RefSeq" id="WP_003482481.1">
    <property type="nucleotide sequence ID" value="NZ_CAVLHM010000028.1"/>
</dbReference>
<proteinExistence type="inferred from homology"/>
<dbReference type="InterPro" id="IPR003660">
    <property type="entry name" value="HAMP_dom"/>
</dbReference>
<keyword evidence="13" id="KW-1185">Reference proteome</keyword>
<dbReference type="SMART" id="SM00283">
    <property type="entry name" value="MA"/>
    <property type="match status" value="1"/>
</dbReference>
<dbReference type="PANTHER" id="PTHR32089:SF119">
    <property type="entry name" value="METHYL-ACCEPTING CHEMOTAXIS PROTEIN CTPL"/>
    <property type="match status" value="1"/>
</dbReference>
<dbReference type="InterPro" id="IPR004090">
    <property type="entry name" value="Chemotax_Me-accpt_rcpt"/>
</dbReference>
<reference evidence="12" key="2">
    <citation type="submission" date="2020-01" db="EMBL/GenBank/DDBJ databases">
        <authorList>
            <person name="Richard D."/>
        </authorList>
    </citation>
    <scope>NUCLEOTIDE SEQUENCE</scope>
    <source>
        <strain evidence="12">JP541</strain>
    </source>
</reference>
<accession>A0A0U5FGW7</accession>
<evidence type="ECO:0000259" key="10">
    <source>
        <dbReference type="PROSITE" id="PS50885"/>
    </source>
</evidence>
<dbReference type="PROSITE" id="PS50885">
    <property type="entry name" value="HAMP"/>
    <property type="match status" value="1"/>
</dbReference>
<evidence type="ECO:0000256" key="2">
    <source>
        <dbReference type="ARBA" id="ARBA00022692"/>
    </source>
</evidence>
<comment type="subcellular location">
    <subcellularLocation>
        <location evidence="1">Membrane</location>
        <topology evidence="1">Multi-pass membrane protein</topology>
    </subcellularLocation>
</comment>
<evidence type="ECO:0000256" key="5">
    <source>
        <dbReference type="ARBA" id="ARBA00023224"/>
    </source>
</evidence>
<evidence type="ECO:0000256" key="7">
    <source>
        <dbReference type="PROSITE-ProRule" id="PRU00284"/>
    </source>
</evidence>
<evidence type="ECO:0000256" key="3">
    <source>
        <dbReference type="ARBA" id="ARBA00022989"/>
    </source>
</evidence>